<dbReference type="VEuPathDB" id="FungiDB:MSYG_2984"/>
<dbReference type="Pfam" id="PF10607">
    <property type="entry name" value="CTLH"/>
    <property type="match status" value="1"/>
</dbReference>
<dbReference type="OrthoDB" id="2415936at2759"/>
<protein>
    <recommendedName>
        <fullName evidence="1">CTLH domain-containing protein</fullName>
    </recommendedName>
</protein>
<evidence type="ECO:0000313" key="3">
    <source>
        <dbReference type="Proteomes" id="UP000186303"/>
    </source>
</evidence>
<feature type="domain" description="CTLH" evidence="1">
    <location>
        <begin position="54"/>
        <end position="111"/>
    </location>
</feature>
<organism evidence="2 3">
    <name type="scientific">Malassezia sympodialis (strain ATCC 42132)</name>
    <name type="common">Atopic eczema-associated yeast</name>
    <dbReference type="NCBI Taxonomy" id="1230383"/>
    <lineage>
        <taxon>Eukaryota</taxon>
        <taxon>Fungi</taxon>
        <taxon>Dikarya</taxon>
        <taxon>Basidiomycota</taxon>
        <taxon>Ustilaginomycotina</taxon>
        <taxon>Malasseziomycetes</taxon>
        <taxon>Malasseziales</taxon>
        <taxon>Malasseziaceae</taxon>
        <taxon>Malassezia</taxon>
    </lineage>
</organism>
<dbReference type="InterPro" id="IPR006594">
    <property type="entry name" value="LisH"/>
</dbReference>
<sequence length="234" mass="26347">MGESPWASKLLGAPVSHEDLDSIVLQYLILHGHEEAAENLADDAALSMPQDRHAMQARAYIRDALLHGDVDRAMRRITEIHPEILDTCPFLFFELQKLRMMELLRQQLLDEALEFAAEELAPLVEDHPALLYELEKCMSLCLLDTRMPIPTDAPAYAHLWLDPMHRLHVAEEVNMALLAAQGDPSEAKLPILLHYLQRGDDLVGSNGLAQLDDWSVLSLDGEWPPVPWDEPGNL</sequence>
<dbReference type="InterPro" id="IPR050618">
    <property type="entry name" value="Ubq-SigPath_Reg"/>
</dbReference>
<dbReference type="PROSITE" id="PS50897">
    <property type="entry name" value="CTLH"/>
    <property type="match status" value="1"/>
</dbReference>
<dbReference type="InterPro" id="IPR024964">
    <property type="entry name" value="CTLH/CRA"/>
</dbReference>
<dbReference type="OMA" id="LLWAQEI"/>
<dbReference type="EMBL" id="LT671824">
    <property type="protein sequence ID" value="SHO78637.1"/>
    <property type="molecule type" value="Genomic_DNA"/>
</dbReference>
<dbReference type="SMART" id="SM00668">
    <property type="entry name" value="CTLH"/>
    <property type="match status" value="1"/>
</dbReference>
<evidence type="ECO:0000313" key="2">
    <source>
        <dbReference type="EMBL" id="SHO78637.1"/>
    </source>
</evidence>
<evidence type="ECO:0000259" key="1">
    <source>
        <dbReference type="PROSITE" id="PS50897"/>
    </source>
</evidence>
<accession>A0A1M8A8H9</accession>
<dbReference type="PANTHER" id="PTHR12864">
    <property type="entry name" value="RAN BINDING PROTEIN 9-RELATED"/>
    <property type="match status" value="1"/>
</dbReference>
<dbReference type="Proteomes" id="UP000186303">
    <property type="component" value="Chromosome 4"/>
</dbReference>
<keyword evidence="3" id="KW-1185">Reference proteome</keyword>
<reference evidence="3" key="1">
    <citation type="journal article" date="2017" name="Nucleic Acids Res.">
        <title>Proteogenomics produces comprehensive and highly accurate protein-coding gene annotation in a complete genome assembly of Malassezia sympodialis.</title>
        <authorList>
            <person name="Zhu Y."/>
            <person name="Engstroem P.G."/>
            <person name="Tellgren-Roth C."/>
            <person name="Baudo C.D."/>
            <person name="Kennell J.C."/>
            <person name="Sun S."/>
            <person name="Billmyre R.B."/>
            <person name="Schroeder M.S."/>
            <person name="Andersson A."/>
            <person name="Holm T."/>
            <person name="Sigurgeirsson B."/>
            <person name="Wu G."/>
            <person name="Sankaranarayanan S.R."/>
            <person name="Siddharthan R."/>
            <person name="Sanyal K."/>
            <person name="Lundeberg J."/>
            <person name="Nystedt B."/>
            <person name="Boekhout T."/>
            <person name="Dawson T.L. Jr."/>
            <person name="Heitman J."/>
            <person name="Scheynius A."/>
            <person name="Lehtioe J."/>
        </authorList>
    </citation>
    <scope>NUCLEOTIDE SEQUENCE [LARGE SCALE GENOMIC DNA]</scope>
    <source>
        <strain evidence="3">ATCC 42132</strain>
    </source>
</reference>
<dbReference type="AlphaFoldDB" id="A0A1M8A8H9"/>
<dbReference type="STRING" id="1230383.A0A1M8A8H9"/>
<dbReference type="InterPro" id="IPR013144">
    <property type="entry name" value="CRA_dom"/>
</dbReference>
<dbReference type="SMART" id="SM00757">
    <property type="entry name" value="CRA"/>
    <property type="match status" value="1"/>
</dbReference>
<proteinExistence type="predicted"/>
<dbReference type="InterPro" id="IPR006595">
    <property type="entry name" value="CTLH_C"/>
</dbReference>
<gene>
    <name evidence="2" type="ORF">MSYG_2984</name>
</gene>
<dbReference type="PROSITE" id="PS50896">
    <property type="entry name" value="LISH"/>
    <property type="match status" value="1"/>
</dbReference>
<name>A0A1M8A8H9_MALS4</name>